<dbReference type="AlphaFoldDB" id="A0A0F8ZMH1"/>
<organism evidence="1">
    <name type="scientific">marine sediment metagenome</name>
    <dbReference type="NCBI Taxonomy" id="412755"/>
    <lineage>
        <taxon>unclassified sequences</taxon>
        <taxon>metagenomes</taxon>
        <taxon>ecological metagenomes</taxon>
    </lineage>
</organism>
<reference evidence="1" key="1">
    <citation type="journal article" date="2015" name="Nature">
        <title>Complex archaea that bridge the gap between prokaryotes and eukaryotes.</title>
        <authorList>
            <person name="Spang A."/>
            <person name="Saw J.H."/>
            <person name="Jorgensen S.L."/>
            <person name="Zaremba-Niedzwiedzka K."/>
            <person name="Martijn J."/>
            <person name="Lind A.E."/>
            <person name="van Eijk R."/>
            <person name="Schleper C."/>
            <person name="Guy L."/>
            <person name="Ettema T.J."/>
        </authorList>
    </citation>
    <scope>NUCLEOTIDE SEQUENCE</scope>
</reference>
<evidence type="ECO:0000313" key="1">
    <source>
        <dbReference type="EMBL" id="KKK95017.1"/>
    </source>
</evidence>
<accession>A0A0F8ZMH1</accession>
<proteinExistence type="predicted"/>
<sequence length="246" mass="27380">MFPNSGIFIPENNYLPILNSLIAVYNAENLPARDLVVDTYKIHTSPRPEMQNLFIRVDTSYSWVKKWENAEQITGNPDIDSLMNMYDLELKNYYDWSIGQYVVIRAKNPLNLIPLAGQFNSIAGIINANPSNWIGGGNDIELYGNRITYSHGFGDCPSGCLGRIYWIFEVYPDCSVSHVGGTSYPLLTVNAGKDTTICYGSSVNLNALVFNGTPPYYCIWNTGDFSPSITVNPTNSITYSVKVVDA</sequence>
<gene>
    <name evidence="1" type="ORF">LCGC14_2677020</name>
</gene>
<name>A0A0F8ZMH1_9ZZZZ</name>
<comment type="caution">
    <text evidence="1">The sequence shown here is derived from an EMBL/GenBank/DDBJ whole genome shotgun (WGS) entry which is preliminary data.</text>
</comment>
<protein>
    <submittedName>
        <fullName evidence="1">Uncharacterized protein</fullName>
    </submittedName>
</protein>
<dbReference type="EMBL" id="LAZR01047095">
    <property type="protein sequence ID" value="KKK95017.1"/>
    <property type="molecule type" value="Genomic_DNA"/>
</dbReference>
<feature type="non-terminal residue" evidence="1">
    <location>
        <position position="246"/>
    </location>
</feature>